<keyword evidence="3" id="KW-1185">Reference proteome</keyword>
<protein>
    <recommendedName>
        <fullName evidence="1">Chitin-binding type-4 domain-containing protein</fullName>
    </recommendedName>
</protein>
<dbReference type="EMBL" id="CAACVG010007048">
    <property type="protein sequence ID" value="VEN43357.1"/>
    <property type="molecule type" value="Genomic_DNA"/>
</dbReference>
<dbReference type="AlphaFoldDB" id="A0A653C630"/>
<dbReference type="InterPro" id="IPR004302">
    <property type="entry name" value="Cellulose/chitin-bd_N"/>
</dbReference>
<dbReference type="OrthoDB" id="64893at2759"/>
<sequence length="390" mass="44193">MRRRRDGYYSDDETIQSHTINRECYFGGLESGDFLRILYAGNYFLTCTNVRMASKVLMAMLCLLNIKKSVDGHGRLMDPPARNSMWRFGFPNPVNYNDNELFCGGYSVQWEQNEGKCGLCGDPHHEPEPRSHEAGGTYAKGIISRHYVVGQAIDIEIELTANHYGRFEVLLCPNNNPNQEATQECFNRYPLYLRGSKELAYQIPEDGKKKAVFRYQVQLPAYVTCTQCVLQWTYFTGNQWGMCPNGTQAQGCGKSETFRNCADVAIHTSTGGGIPPLFVGSLNPYQLYYKDERKSAPYNVVPLVVRDQVCVPNKLYRGMPGVKSWCQTNCLRYPPNCPKDICICPNTCEALGKYRGEFRADVDCMDKCLVYPNDKCSSKECSCYEESGLK</sequence>
<gene>
    <name evidence="2" type="ORF">CALMAC_LOCUS6522</name>
</gene>
<proteinExistence type="predicted"/>
<feature type="domain" description="Chitin-binding type-4" evidence="1">
    <location>
        <begin position="73"/>
        <end position="264"/>
    </location>
</feature>
<dbReference type="Proteomes" id="UP000410492">
    <property type="component" value="Unassembled WGS sequence"/>
</dbReference>
<accession>A0A653C630</accession>
<name>A0A653C630_CALMS</name>
<organism evidence="2 3">
    <name type="scientific">Callosobruchus maculatus</name>
    <name type="common">Southern cowpea weevil</name>
    <name type="synonym">Pulse bruchid</name>
    <dbReference type="NCBI Taxonomy" id="64391"/>
    <lineage>
        <taxon>Eukaryota</taxon>
        <taxon>Metazoa</taxon>
        <taxon>Ecdysozoa</taxon>
        <taxon>Arthropoda</taxon>
        <taxon>Hexapoda</taxon>
        <taxon>Insecta</taxon>
        <taxon>Pterygota</taxon>
        <taxon>Neoptera</taxon>
        <taxon>Endopterygota</taxon>
        <taxon>Coleoptera</taxon>
        <taxon>Polyphaga</taxon>
        <taxon>Cucujiformia</taxon>
        <taxon>Chrysomeloidea</taxon>
        <taxon>Chrysomelidae</taxon>
        <taxon>Bruchinae</taxon>
        <taxon>Bruchini</taxon>
        <taxon>Callosobruchus</taxon>
    </lineage>
</organism>
<evidence type="ECO:0000313" key="2">
    <source>
        <dbReference type="EMBL" id="VEN43357.1"/>
    </source>
</evidence>
<evidence type="ECO:0000313" key="3">
    <source>
        <dbReference type="Proteomes" id="UP000410492"/>
    </source>
</evidence>
<reference evidence="2 3" key="1">
    <citation type="submission" date="2019-01" db="EMBL/GenBank/DDBJ databases">
        <authorList>
            <person name="Sayadi A."/>
        </authorList>
    </citation>
    <scope>NUCLEOTIDE SEQUENCE [LARGE SCALE GENOMIC DNA]</scope>
</reference>
<dbReference type="Pfam" id="PF03067">
    <property type="entry name" value="LPMO_10"/>
    <property type="match status" value="1"/>
</dbReference>
<evidence type="ECO:0000259" key="1">
    <source>
        <dbReference type="Pfam" id="PF03067"/>
    </source>
</evidence>